<dbReference type="OrthoDB" id="5823647at2759"/>
<organism evidence="2 3">
    <name type="scientific">Caenorhabditis bovis</name>
    <dbReference type="NCBI Taxonomy" id="2654633"/>
    <lineage>
        <taxon>Eukaryota</taxon>
        <taxon>Metazoa</taxon>
        <taxon>Ecdysozoa</taxon>
        <taxon>Nematoda</taxon>
        <taxon>Chromadorea</taxon>
        <taxon>Rhabditida</taxon>
        <taxon>Rhabditina</taxon>
        <taxon>Rhabditomorpha</taxon>
        <taxon>Rhabditoidea</taxon>
        <taxon>Rhabditidae</taxon>
        <taxon>Peloderinae</taxon>
        <taxon>Caenorhabditis</taxon>
    </lineage>
</organism>
<accession>A0A8S1EY11</accession>
<dbReference type="Proteomes" id="UP000494206">
    <property type="component" value="Unassembled WGS sequence"/>
</dbReference>
<evidence type="ECO:0000313" key="2">
    <source>
        <dbReference type="EMBL" id="CAB3404572.1"/>
    </source>
</evidence>
<gene>
    <name evidence="2" type="ORF">CBOVIS_LOCUS6885</name>
</gene>
<evidence type="ECO:0000256" key="1">
    <source>
        <dbReference type="SAM" id="SignalP"/>
    </source>
</evidence>
<feature type="chain" id="PRO_5035813287" evidence="1">
    <location>
        <begin position="18"/>
        <end position="174"/>
    </location>
</feature>
<dbReference type="AlphaFoldDB" id="A0A8S1EY11"/>
<reference evidence="2 3" key="1">
    <citation type="submission" date="2020-04" db="EMBL/GenBank/DDBJ databases">
        <authorList>
            <person name="Laetsch R D."/>
            <person name="Stevens L."/>
            <person name="Kumar S."/>
            <person name="Blaxter L. M."/>
        </authorList>
    </citation>
    <scope>NUCLEOTIDE SEQUENCE [LARGE SCALE GENOMIC DNA]</scope>
</reference>
<dbReference type="EMBL" id="CADEPM010000004">
    <property type="protein sequence ID" value="CAB3404572.1"/>
    <property type="molecule type" value="Genomic_DNA"/>
</dbReference>
<name>A0A8S1EY11_9PELO</name>
<sequence length="174" mass="20053">MISPFAILVSIFPFSAALIAYDKANEFLNIPENEIRVITPVIENFKPKLHVQFINFQNIKRRKASRTKNGQIRIETHLEPTVENVTINDDYVKLRFGGASKSHFPYNRVIGFESNVETTSTTTWEAITPRNWATTSAKMPNYSAEPALFLPSRFHKNQKNVVIVFKKPVKLRRF</sequence>
<keyword evidence="1" id="KW-0732">Signal</keyword>
<evidence type="ECO:0000313" key="3">
    <source>
        <dbReference type="Proteomes" id="UP000494206"/>
    </source>
</evidence>
<keyword evidence="3" id="KW-1185">Reference proteome</keyword>
<feature type="signal peptide" evidence="1">
    <location>
        <begin position="1"/>
        <end position="17"/>
    </location>
</feature>
<comment type="caution">
    <text evidence="2">The sequence shown here is derived from an EMBL/GenBank/DDBJ whole genome shotgun (WGS) entry which is preliminary data.</text>
</comment>
<protein>
    <submittedName>
        <fullName evidence="2">Uncharacterized protein</fullName>
    </submittedName>
</protein>
<proteinExistence type="predicted"/>